<proteinExistence type="predicted"/>
<feature type="compositionally biased region" description="Pro residues" evidence="1">
    <location>
        <begin position="234"/>
        <end position="245"/>
    </location>
</feature>
<name>A0AAE3KA88_9GAMM</name>
<accession>A0AAE3KA88</accession>
<protein>
    <submittedName>
        <fullName evidence="3">Type VI secretion system FHA domain protein</fullName>
    </submittedName>
</protein>
<dbReference type="InterPro" id="IPR046883">
    <property type="entry name" value="T6SS_FHA_C"/>
</dbReference>
<dbReference type="PROSITE" id="PS50006">
    <property type="entry name" value="FHA_DOMAIN"/>
    <property type="match status" value="1"/>
</dbReference>
<dbReference type="Gene3D" id="2.60.200.20">
    <property type="match status" value="1"/>
</dbReference>
<comment type="caution">
    <text evidence="3">The sequence shown here is derived from an EMBL/GenBank/DDBJ whole genome shotgun (WGS) entry which is preliminary data.</text>
</comment>
<evidence type="ECO:0000313" key="3">
    <source>
        <dbReference type="EMBL" id="MCP1673925.1"/>
    </source>
</evidence>
<dbReference type="RefSeq" id="WP_253475239.1">
    <property type="nucleotide sequence ID" value="NZ_JALJXV010000002.1"/>
</dbReference>
<dbReference type="InterPro" id="IPR017735">
    <property type="entry name" value="T6SS_FHA"/>
</dbReference>
<dbReference type="Pfam" id="PF00498">
    <property type="entry name" value="FHA"/>
    <property type="match status" value="1"/>
</dbReference>
<dbReference type="NCBIfam" id="TIGR03354">
    <property type="entry name" value="VI_FHA"/>
    <property type="match status" value="1"/>
</dbReference>
<dbReference type="Pfam" id="PF20232">
    <property type="entry name" value="T6SS_FHA_C"/>
    <property type="match status" value="1"/>
</dbReference>
<dbReference type="SMART" id="SM00240">
    <property type="entry name" value="FHA"/>
    <property type="match status" value="1"/>
</dbReference>
<dbReference type="InterPro" id="IPR000253">
    <property type="entry name" value="FHA_dom"/>
</dbReference>
<dbReference type="SUPFAM" id="SSF49879">
    <property type="entry name" value="SMAD/FHA domain"/>
    <property type="match status" value="1"/>
</dbReference>
<dbReference type="AlphaFoldDB" id="A0AAE3KA88"/>
<feature type="region of interest" description="Disordered" evidence="1">
    <location>
        <begin position="107"/>
        <end position="129"/>
    </location>
</feature>
<reference evidence="3" key="1">
    <citation type="submission" date="2022-03" db="EMBL/GenBank/DDBJ databases">
        <title>Genomic Encyclopedia of Type Strains, Phase III (KMG-III): the genomes of soil and plant-associated and newly described type strains.</title>
        <authorList>
            <person name="Whitman W."/>
        </authorList>
    </citation>
    <scope>NUCLEOTIDE SEQUENCE</scope>
    <source>
        <strain evidence="3">ANL 6-2</strain>
    </source>
</reference>
<evidence type="ECO:0000256" key="1">
    <source>
        <dbReference type="SAM" id="MobiDB-lite"/>
    </source>
</evidence>
<dbReference type="EMBL" id="JALJXV010000002">
    <property type="protein sequence ID" value="MCP1673925.1"/>
    <property type="molecule type" value="Genomic_DNA"/>
</dbReference>
<evidence type="ECO:0000313" key="4">
    <source>
        <dbReference type="Proteomes" id="UP001205843"/>
    </source>
</evidence>
<gene>
    <name evidence="3" type="ORF">J2T57_001024</name>
</gene>
<organism evidence="3 4">
    <name type="scientific">Natronocella acetinitrilica</name>
    <dbReference type="NCBI Taxonomy" id="414046"/>
    <lineage>
        <taxon>Bacteria</taxon>
        <taxon>Pseudomonadati</taxon>
        <taxon>Pseudomonadota</taxon>
        <taxon>Gammaproteobacteria</taxon>
        <taxon>Chromatiales</taxon>
        <taxon>Ectothiorhodospiraceae</taxon>
        <taxon>Natronocella</taxon>
    </lineage>
</organism>
<sequence>MPLTLTVINEVSARLGDKATQRWLERGGTVGRADNNDWTLPDPNMEISRCHARIRFQQGRYFLEDTSANGIMLADGVTRIDPAEPYPLDDGVEFLIGDYRIRATIGAQEPLLPETTPPPAPDVPLEGDAVDPLELLGGAVEKPAEAPAAPNQSYLNEHFAPPSYREEPAAPPPPAEPPATGTPSNGESAPLLPDDWWKSPADQPAQQPPVAAPPPPPTEPSPPPMSAPQAPAAAEPPPAPGPRPTPGGRGGYTGGEPETPAPPPFQAPAPGQSAVPDQASGGVPDQALRQMLAGAGLDPDQVPADKAEELGRILRVAIQGIMDLLRARMEVKNQFRMSVTLIQARENNPLKFSTSTEDALHNLMVKHNPDYLPAVEAFEASFEDLRAHQLAMLSGMRSGFFEVLRQFDPEHLEARFGEGGERSMLGRMTGPKHWDQYKALFEEFNRDSEGTFNRLFGEAFSEAYEKQMQSLKQGGK</sequence>
<feature type="domain" description="FHA" evidence="2">
    <location>
        <begin position="28"/>
        <end position="78"/>
    </location>
</feature>
<keyword evidence="4" id="KW-1185">Reference proteome</keyword>
<dbReference type="Proteomes" id="UP001205843">
    <property type="component" value="Unassembled WGS sequence"/>
</dbReference>
<evidence type="ECO:0000259" key="2">
    <source>
        <dbReference type="PROSITE" id="PS50006"/>
    </source>
</evidence>
<feature type="region of interest" description="Disordered" evidence="1">
    <location>
        <begin position="144"/>
        <end position="283"/>
    </location>
</feature>
<feature type="compositionally biased region" description="Pro residues" evidence="1">
    <location>
        <begin position="206"/>
        <end position="226"/>
    </location>
</feature>
<dbReference type="InterPro" id="IPR008984">
    <property type="entry name" value="SMAD_FHA_dom_sf"/>
</dbReference>
<dbReference type="CDD" id="cd00060">
    <property type="entry name" value="FHA"/>
    <property type="match status" value="1"/>
</dbReference>